<dbReference type="AlphaFoldDB" id="A0A4Y2CNB6"/>
<dbReference type="Proteomes" id="UP000499080">
    <property type="component" value="Unassembled WGS sequence"/>
</dbReference>
<evidence type="ECO:0000313" key="2">
    <source>
        <dbReference type="Proteomes" id="UP000499080"/>
    </source>
</evidence>
<reference evidence="1 2" key="1">
    <citation type="journal article" date="2019" name="Sci. Rep.">
        <title>Orb-weaving spider Araneus ventricosus genome elucidates the spidroin gene catalogue.</title>
        <authorList>
            <person name="Kono N."/>
            <person name="Nakamura H."/>
            <person name="Ohtoshi R."/>
            <person name="Moran D.A.P."/>
            <person name="Shinohara A."/>
            <person name="Yoshida Y."/>
            <person name="Fujiwara M."/>
            <person name="Mori M."/>
            <person name="Tomita M."/>
            <person name="Arakawa K."/>
        </authorList>
    </citation>
    <scope>NUCLEOTIDE SEQUENCE [LARGE SCALE GENOMIC DNA]</scope>
</reference>
<sequence length="94" mass="10994">MRGRRIIKLVFASPGGIAMVRRWVPPPVIVRTSFERSRVVTRTYAKDKQLTPPLRKDFGYQDIKVMELRYQERWDTHMVANTARETSTGNFHCA</sequence>
<gene>
    <name evidence="1" type="ORF">AVEN_181616_1</name>
</gene>
<keyword evidence="2" id="KW-1185">Reference proteome</keyword>
<protein>
    <submittedName>
        <fullName evidence="1">Uncharacterized protein</fullName>
    </submittedName>
</protein>
<accession>A0A4Y2CNB6</accession>
<evidence type="ECO:0000313" key="1">
    <source>
        <dbReference type="EMBL" id="GBM05227.1"/>
    </source>
</evidence>
<comment type="caution">
    <text evidence="1">The sequence shown here is derived from an EMBL/GenBank/DDBJ whole genome shotgun (WGS) entry which is preliminary data.</text>
</comment>
<dbReference type="EMBL" id="BGPR01000213">
    <property type="protein sequence ID" value="GBM05227.1"/>
    <property type="molecule type" value="Genomic_DNA"/>
</dbReference>
<name>A0A4Y2CNB6_ARAVE</name>
<proteinExistence type="predicted"/>
<organism evidence="1 2">
    <name type="scientific">Araneus ventricosus</name>
    <name type="common">Orbweaver spider</name>
    <name type="synonym">Epeira ventricosa</name>
    <dbReference type="NCBI Taxonomy" id="182803"/>
    <lineage>
        <taxon>Eukaryota</taxon>
        <taxon>Metazoa</taxon>
        <taxon>Ecdysozoa</taxon>
        <taxon>Arthropoda</taxon>
        <taxon>Chelicerata</taxon>
        <taxon>Arachnida</taxon>
        <taxon>Araneae</taxon>
        <taxon>Araneomorphae</taxon>
        <taxon>Entelegynae</taxon>
        <taxon>Araneoidea</taxon>
        <taxon>Araneidae</taxon>
        <taxon>Araneus</taxon>
    </lineage>
</organism>